<feature type="compositionally biased region" description="Pro residues" evidence="1">
    <location>
        <begin position="72"/>
        <end position="81"/>
    </location>
</feature>
<dbReference type="EMBL" id="KK914277">
    <property type="protein sequence ID" value="KDP43235.1"/>
    <property type="molecule type" value="Genomic_DNA"/>
</dbReference>
<evidence type="ECO:0000256" key="1">
    <source>
        <dbReference type="SAM" id="MobiDB-lite"/>
    </source>
</evidence>
<feature type="region of interest" description="Disordered" evidence="1">
    <location>
        <begin position="42"/>
        <end position="81"/>
    </location>
</feature>
<evidence type="ECO:0000313" key="2">
    <source>
        <dbReference type="EMBL" id="KDP43235.1"/>
    </source>
</evidence>
<feature type="compositionally biased region" description="Polar residues" evidence="1">
    <location>
        <begin position="42"/>
        <end position="51"/>
    </location>
</feature>
<protein>
    <submittedName>
        <fullName evidence="2">Uncharacterized protein</fullName>
    </submittedName>
</protein>
<name>A0A067LFI0_JATCU</name>
<keyword evidence="3" id="KW-1185">Reference proteome</keyword>
<dbReference type="Proteomes" id="UP000027138">
    <property type="component" value="Unassembled WGS sequence"/>
</dbReference>
<accession>A0A067LFI0</accession>
<gene>
    <name evidence="2" type="ORF">JCGZ_22787</name>
</gene>
<dbReference type="OrthoDB" id="1710287at2759"/>
<reference evidence="2 3" key="1">
    <citation type="journal article" date="2014" name="PLoS ONE">
        <title>Global Analysis of Gene Expression Profiles in Physic Nut (Jatropha curcas L.) Seedlings Exposed to Salt Stress.</title>
        <authorList>
            <person name="Zhang L."/>
            <person name="Zhang C."/>
            <person name="Wu P."/>
            <person name="Chen Y."/>
            <person name="Li M."/>
            <person name="Jiang H."/>
            <person name="Wu G."/>
        </authorList>
    </citation>
    <scope>NUCLEOTIDE SEQUENCE [LARGE SCALE GENOMIC DNA]</scope>
    <source>
        <strain evidence="3">cv. GZQX0401</strain>
        <tissue evidence="2">Young leaves</tissue>
    </source>
</reference>
<dbReference type="AlphaFoldDB" id="A0A067LFI0"/>
<evidence type="ECO:0000313" key="3">
    <source>
        <dbReference type="Proteomes" id="UP000027138"/>
    </source>
</evidence>
<sequence length="81" mass="8521">MSRHRRQASQVLPPELLTGDESLGDLLGQATARVQGITAINEKSTNPSITQHHQEQSTTATATGTASHFPAKKPPPAGKPA</sequence>
<proteinExistence type="predicted"/>
<organism evidence="2 3">
    <name type="scientific">Jatropha curcas</name>
    <name type="common">Barbados nut</name>
    <dbReference type="NCBI Taxonomy" id="180498"/>
    <lineage>
        <taxon>Eukaryota</taxon>
        <taxon>Viridiplantae</taxon>
        <taxon>Streptophyta</taxon>
        <taxon>Embryophyta</taxon>
        <taxon>Tracheophyta</taxon>
        <taxon>Spermatophyta</taxon>
        <taxon>Magnoliopsida</taxon>
        <taxon>eudicotyledons</taxon>
        <taxon>Gunneridae</taxon>
        <taxon>Pentapetalae</taxon>
        <taxon>rosids</taxon>
        <taxon>fabids</taxon>
        <taxon>Malpighiales</taxon>
        <taxon>Euphorbiaceae</taxon>
        <taxon>Crotonoideae</taxon>
        <taxon>Jatropheae</taxon>
        <taxon>Jatropha</taxon>
    </lineage>
</organism>